<feature type="transmembrane region" description="Helical" evidence="2">
    <location>
        <begin position="97"/>
        <end position="116"/>
    </location>
</feature>
<evidence type="ECO:0000313" key="4">
    <source>
        <dbReference type="Proteomes" id="UP000220900"/>
    </source>
</evidence>
<organism evidence="3 4">
    <name type="scientific">Bacillus cereus</name>
    <dbReference type="NCBI Taxonomy" id="1396"/>
    <lineage>
        <taxon>Bacteria</taxon>
        <taxon>Bacillati</taxon>
        <taxon>Bacillota</taxon>
        <taxon>Bacilli</taxon>
        <taxon>Bacillales</taxon>
        <taxon>Bacillaceae</taxon>
        <taxon>Bacillus</taxon>
        <taxon>Bacillus cereus group</taxon>
    </lineage>
</organism>
<reference evidence="3 4" key="1">
    <citation type="submission" date="2017-09" db="EMBL/GenBank/DDBJ databases">
        <title>Large-scale bioinformatics analysis of Bacillus genomes uncovers conserved roles of natural products in bacterial physiology.</title>
        <authorList>
            <consortium name="Agbiome Team Llc"/>
            <person name="Bleich R.M."/>
            <person name="Grubbs K.J."/>
            <person name="Santa Maria K.C."/>
            <person name="Allen S.E."/>
            <person name="Farag S."/>
            <person name="Shank E.A."/>
            <person name="Bowers A."/>
        </authorList>
    </citation>
    <scope>NUCLEOTIDE SEQUENCE [LARGE SCALE GENOMIC DNA]</scope>
    <source>
        <strain evidence="3 4">AFS002368</strain>
    </source>
</reference>
<sequence>MEEWIASQKETSHHKIAITLFPISLFLGYIHPGLFGLGLFLFFIITSFKLLKKMLFFMLILGIISVILPFLAPIIFIVMLVLFFMRIQFVLKNWRPFLAGLLVYGIAAILLARMSFDPTSASLAYDSSPSKLMESIIVSGLGFIGIRTTLIWLYGHNYSSYAALGIMGSVPLIIISFILPFLKMHVGGDVYVAESGMVDGHAVTGETVVHSSDAHITKGTNVQHVQSYVRTAPDGDVTNNLSYHGPDAKPVNPETVAVKSHVRTAPDGDVTNNLSYHGPDAKPVNPETVAVKGYMRTAPDGDVTNNLSYHGPDAKPVNPEMVTVEGHIRTAPDGDVTNNLSYHGPDAKLVNVEAQGSDYAKTSLDGDTTGSSQWGSMTPEQKETALNVFSGTLVGQGMIDKLLKRVDPKKGRNRFCGHCGKERSGNERFCVSCGGSLEEDEQSPKQTDSRKKGNFILFSIIGAVIVITAILMMKNSFFSEDDKVATSVETSEVEDEQLNAVTLLDIDGYWVDKSKDSHVEIRVAEDKKGEITVYNGEENATYLFKEQESDEKKISLRIYEAKSNLETFTPFNVRVNVIDDENIELIRQGYGAATLSLTQITKEEFMNYYEPVDKRETYTGKNEQSNNTKTKIPFTQIEGDWVNTSGGDDIAFILGEGERSGELIVAQEQPGGGRLPQYKFYVSSEPKNGDNTYIIAVKQNSGEYRNVELTLTEDQLRMKMDGRESIYRKGEGR</sequence>
<feature type="region of interest" description="Disordered" evidence="1">
    <location>
        <begin position="265"/>
        <end position="285"/>
    </location>
</feature>
<proteinExistence type="predicted"/>
<keyword evidence="2" id="KW-1133">Transmembrane helix</keyword>
<dbReference type="Proteomes" id="UP000220900">
    <property type="component" value="Unassembled WGS sequence"/>
</dbReference>
<feature type="transmembrane region" description="Helical" evidence="2">
    <location>
        <begin position="20"/>
        <end position="44"/>
    </location>
</feature>
<gene>
    <name evidence="3" type="ORF">CN491_24865</name>
</gene>
<feature type="transmembrane region" description="Helical" evidence="2">
    <location>
        <begin position="56"/>
        <end position="85"/>
    </location>
</feature>
<dbReference type="RefSeq" id="WP_098269577.1">
    <property type="nucleotide sequence ID" value="NZ_NTZF01000038.1"/>
</dbReference>
<feature type="transmembrane region" description="Helical" evidence="2">
    <location>
        <begin position="161"/>
        <end position="182"/>
    </location>
</feature>
<name>A0A2B2FXG5_BACCE</name>
<evidence type="ECO:0000256" key="1">
    <source>
        <dbReference type="SAM" id="MobiDB-lite"/>
    </source>
</evidence>
<evidence type="ECO:0000313" key="3">
    <source>
        <dbReference type="EMBL" id="PES90324.1"/>
    </source>
</evidence>
<comment type="caution">
    <text evidence="3">The sequence shown here is derived from an EMBL/GenBank/DDBJ whole genome shotgun (WGS) entry which is preliminary data.</text>
</comment>
<dbReference type="EMBL" id="NTZF01000038">
    <property type="protein sequence ID" value="PES90324.1"/>
    <property type="molecule type" value="Genomic_DNA"/>
</dbReference>
<keyword evidence="2" id="KW-0812">Transmembrane</keyword>
<accession>A0A2B2FXG5</accession>
<protein>
    <submittedName>
        <fullName evidence="3">Uncharacterized protein</fullName>
    </submittedName>
</protein>
<keyword evidence="2" id="KW-0472">Membrane</keyword>
<feature type="transmembrane region" description="Helical" evidence="2">
    <location>
        <begin position="455"/>
        <end position="473"/>
    </location>
</feature>
<dbReference type="AlphaFoldDB" id="A0A2B2FXG5"/>
<evidence type="ECO:0000256" key="2">
    <source>
        <dbReference type="SAM" id="Phobius"/>
    </source>
</evidence>